<dbReference type="EMBL" id="JAHUTI010010243">
    <property type="protein sequence ID" value="MED6235199.1"/>
    <property type="molecule type" value="Genomic_DNA"/>
</dbReference>
<sequence length="145" mass="16607">MDGSARVSFYRPTYKPSKVFFKQQQQIHKIRRKSRKEHVCLGGQSNQVNNDASEHVTKARGGRAVISRPVWGRDTTRDQQMNFDLISRSEADLVFPDVPFKRTLCRLLSEMSCSQSGVKRSKQQQTSLSLGFLREQILPEATDCM</sequence>
<proteinExistence type="predicted"/>
<keyword evidence="2" id="KW-1185">Reference proteome</keyword>
<gene>
    <name evidence="1" type="ORF">ATANTOWER_019440</name>
</gene>
<reference evidence="1 2" key="1">
    <citation type="submission" date="2021-07" db="EMBL/GenBank/DDBJ databases">
        <authorList>
            <person name="Palmer J.M."/>
        </authorList>
    </citation>
    <scope>NUCLEOTIDE SEQUENCE [LARGE SCALE GENOMIC DNA]</scope>
    <source>
        <strain evidence="1 2">AT_MEX2019</strain>
        <tissue evidence="1">Muscle</tissue>
    </source>
</reference>
<protein>
    <submittedName>
        <fullName evidence="1">Uncharacterized protein</fullName>
    </submittedName>
</protein>
<dbReference type="Proteomes" id="UP001345963">
    <property type="component" value="Unassembled WGS sequence"/>
</dbReference>
<comment type="caution">
    <text evidence="1">The sequence shown here is derived from an EMBL/GenBank/DDBJ whole genome shotgun (WGS) entry which is preliminary data.</text>
</comment>
<accession>A0ABU7ABM3</accession>
<organism evidence="1 2">
    <name type="scientific">Ataeniobius toweri</name>
    <dbReference type="NCBI Taxonomy" id="208326"/>
    <lineage>
        <taxon>Eukaryota</taxon>
        <taxon>Metazoa</taxon>
        <taxon>Chordata</taxon>
        <taxon>Craniata</taxon>
        <taxon>Vertebrata</taxon>
        <taxon>Euteleostomi</taxon>
        <taxon>Actinopterygii</taxon>
        <taxon>Neopterygii</taxon>
        <taxon>Teleostei</taxon>
        <taxon>Neoteleostei</taxon>
        <taxon>Acanthomorphata</taxon>
        <taxon>Ovalentaria</taxon>
        <taxon>Atherinomorphae</taxon>
        <taxon>Cyprinodontiformes</taxon>
        <taxon>Goodeidae</taxon>
        <taxon>Ataeniobius</taxon>
    </lineage>
</organism>
<evidence type="ECO:0000313" key="2">
    <source>
        <dbReference type="Proteomes" id="UP001345963"/>
    </source>
</evidence>
<evidence type="ECO:0000313" key="1">
    <source>
        <dbReference type="EMBL" id="MED6235199.1"/>
    </source>
</evidence>
<name>A0ABU7ABM3_9TELE</name>